<dbReference type="EMBL" id="PYWC01000059">
    <property type="protein sequence ID" value="PWW74541.1"/>
    <property type="molecule type" value="Genomic_DNA"/>
</dbReference>
<keyword evidence="1" id="KW-0812">Transmembrane</keyword>
<protein>
    <submittedName>
        <fullName evidence="2">Uncharacterized protein</fullName>
    </submittedName>
</protein>
<keyword evidence="1" id="KW-1133">Transmembrane helix</keyword>
<evidence type="ECO:0000313" key="3">
    <source>
        <dbReference type="Proteomes" id="UP000246991"/>
    </source>
</evidence>
<proteinExistence type="predicted"/>
<reference evidence="2 3" key="1">
    <citation type="submission" date="2018-03" db="EMBL/GenBank/DDBJ databases">
        <title>Genomes of Pezizomycetes fungi and the evolution of truffles.</title>
        <authorList>
            <person name="Murat C."/>
            <person name="Payen T."/>
            <person name="Noel B."/>
            <person name="Kuo A."/>
            <person name="Martin F.M."/>
        </authorList>
    </citation>
    <scope>NUCLEOTIDE SEQUENCE [LARGE SCALE GENOMIC DNA]</scope>
    <source>
        <strain evidence="2">091103-1</strain>
    </source>
</reference>
<accession>A0A317SMY8</accession>
<keyword evidence="3" id="KW-1185">Reference proteome</keyword>
<keyword evidence="1" id="KW-0472">Membrane</keyword>
<dbReference type="Proteomes" id="UP000246991">
    <property type="component" value="Unassembled WGS sequence"/>
</dbReference>
<organism evidence="2 3">
    <name type="scientific">Tuber magnatum</name>
    <name type="common">white Piedmont truffle</name>
    <dbReference type="NCBI Taxonomy" id="42249"/>
    <lineage>
        <taxon>Eukaryota</taxon>
        <taxon>Fungi</taxon>
        <taxon>Dikarya</taxon>
        <taxon>Ascomycota</taxon>
        <taxon>Pezizomycotina</taxon>
        <taxon>Pezizomycetes</taxon>
        <taxon>Pezizales</taxon>
        <taxon>Tuberaceae</taxon>
        <taxon>Tuber</taxon>
    </lineage>
</organism>
<name>A0A317SMY8_9PEZI</name>
<dbReference type="AlphaFoldDB" id="A0A317SMY8"/>
<evidence type="ECO:0000313" key="2">
    <source>
        <dbReference type="EMBL" id="PWW74541.1"/>
    </source>
</evidence>
<dbReference type="OrthoDB" id="4768051at2759"/>
<sequence>MNWGTNTVEYPYELKDFEDDSPKLSSHTVHSSVNCSLIEARNGSYWRWSDGNRTGPFSVNEAEFGFGESGWGQERNVELVSRILRVSNKTVTKSSLPDWASFLDISKGIFARGPHPNQTSGTAYLHTTLEVNWLRIVLITVSIIGGQILAILVVLSYCSGVYTRDDSHLATAELLKAVITKFDDGKLMTGEELAASLDDVLKEPVSYGTRKGRDGGPPEVDLASGLEANFPPFPQKQQL</sequence>
<evidence type="ECO:0000256" key="1">
    <source>
        <dbReference type="SAM" id="Phobius"/>
    </source>
</evidence>
<feature type="transmembrane region" description="Helical" evidence="1">
    <location>
        <begin position="133"/>
        <end position="158"/>
    </location>
</feature>
<comment type="caution">
    <text evidence="2">The sequence shown here is derived from an EMBL/GenBank/DDBJ whole genome shotgun (WGS) entry which is preliminary data.</text>
</comment>
<gene>
    <name evidence="2" type="ORF">C7212DRAFT_346049</name>
</gene>